<dbReference type="GO" id="GO:0000978">
    <property type="term" value="F:RNA polymerase II cis-regulatory region sequence-specific DNA binding"/>
    <property type="evidence" value="ECO:0007669"/>
    <property type="project" value="Ensembl"/>
</dbReference>
<evidence type="ECO:0000256" key="1">
    <source>
        <dbReference type="ARBA" id="ARBA00004123"/>
    </source>
</evidence>
<dbReference type="PROSITE" id="PS50071">
    <property type="entry name" value="HOMEOBOX_2"/>
    <property type="match status" value="1"/>
</dbReference>
<dbReference type="GO" id="GO:0000785">
    <property type="term" value="C:chromatin"/>
    <property type="evidence" value="ECO:0007669"/>
    <property type="project" value="Ensembl"/>
</dbReference>
<feature type="DNA-binding region" description="Homeobox" evidence="7">
    <location>
        <begin position="56"/>
        <end position="115"/>
    </location>
</feature>
<dbReference type="GO" id="GO:0070373">
    <property type="term" value="P:negative regulation of ERK1 and ERK2 cascade"/>
    <property type="evidence" value="ECO:0007669"/>
    <property type="project" value="Ensembl"/>
</dbReference>
<feature type="compositionally biased region" description="Polar residues" evidence="9">
    <location>
        <begin position="117"/>
        <end position="126"/>
    </location>
</feature>
<evidence type="ECO:0000256" key="8">
    <source>
        <dbReference type="RuleBase" id="RU000682"/>
    </source>
</evidence>
<dbReference type="STRING" id="80966.ENSAPOP00000004701"/>
<evidence type="ECO:0000256" key="7">
    <source>
        <dbReference type="PROSITE-ProRule" id="PRU00108"/>
    </source>
</evidence>
<evidence type="ECO:0000256" key="4">
    <source>
        <dbReference type="ARBA" id="ARBA00023125"/>
    </source>
</evidence>
<protein>
    <submittedName>
        <fullName evidence="11">Mix paired-like homeobox</fullName>
    </submittedName>
</protein>
<feature type="region of interest" description="Disordered" evidence="9">
    <location>
        <begin position="111"/>
        <end position="135"/>
    </location>
</feature>
<dbReference type="FunCoup" id="A0A3Q1EJQ7">
    <property type="interactions" value="23"/>
</dbReference>
<dbReference type="GO" id="GO:0005634">
    <property type="term" value="C:nucleus"/>
    <property type="evidence" value="ECO:0007669"/>
    <property type="project" value="UniProtKB-SubCell"/>
</dbReference>
<evidence type="ECO:0000256" key="5">
    <source>
        <dbReference type="ARBA" id="ARBA00023155"/>
    </source>
</evidence>
<dbReference type="Proteomes" id="UP000257200">
    <property type="component" value="Unplaced"/>
</dbReference>
<organism evidence="11 12">
    <name type="scientific">Acanthochromis polyacanthus</name>
    <name type="common">spiny chromis</name>
    <dbReference type="NCBI Taxonomy" id="80966"/>
    <lineage>
        <taxon>Eukaryota</taxon>
        <taxon>Metazoa</taxon>
        <taxon>Chordata</taxon>
        <taxon>Craniata</taxon>
        <taxon>Vertebrata</taxon>
        <taxon>Euteleostomi</taxon>
        <taxon>Actinopterygii</taxon>
        <taxon>Neopterygii</taxon>
        <taxon>Teleostei</taxon>
        <taxon>Neoteleostei</taxon>
        <taxon>Acanthomorphata</taxon>
        <taxon>Ovalentaria</taxon>
        <taxon>Pomacentridae</taxon>
        <taxon>Acanthochromis</taxon>
    </lineage>
</organism>
<dbReference type="PANTHER" id="PTHR47656:SF1">
    <property type="entry name" value="HOMEOBOX PROTEIN MIXL1"/>
    <property type="match status" value="1"/>
</dbReference>
<keyword evidence="3" id="KW-0217">Developmental protein</keyword>
<evidence type="ECO:0000313" key="11">
    <source>
        <dbReference type="Ensembl" id="ENSAPOP00000004701.1"/>
    </source>
</evidence>
<dbReference type="InterPro" id="IPR001356">
    <property type="entry name" value="HD"/>
</dbReference>
<dbReference type="SMART" id="SM00389">
    <property type="entry name" value="HOX"/>
    <property type="match status" value="1"/>
</dbReference>
<sequence>MSAAHGDLNHNQMYHDGHLQMNSLVNSDYGASGVTDFFNSANSVPSADKCVEILTHRRKRTNFTLQQIEFLEKVYSGTKYPDICLRERLEVLTGLPESRIQVWFQNRRAKSRREVKSSASKANNAPTAGPFGQIQSRMGHDKVFDNSHGTEAHRTGRFGLGDTFRPLLHPNTEHTHRTGHHIRPSSYNYPSSSSCIYQDGVKPEQMQRHRPSMNAHLYPREQNPKVEANATRSQDAKVLVEFENFPPNKTIGPEMKVVIPPIPVQNNFSRSSQKDTGCQMQYPQARAAGESFNPFSPINTSNIQHFTDSDSDWDKEIMAGFGDFI</sequence>
<proteinExistence type="inferred from homology"/>
<evidence type="ECO:0000256" key="2">
    <source>
        <dbReference type="ARBA" id="ARBA00005733"/>
    </source>
</evidence>
<dbReference type="GO" id="GO:1903225">
    <property type="term" value="P:negative regulation of endodermal cell differentiation"/>
    <property type="evidence" value="ECO:0007669"/>
    <property type="project" value="Ensembl"/>
</dbReference>
<reference evidence="11" key="2">
    <citation type="submission" date="2025-09" db="UniProtKB">
        <authorList>
            <consortium name="Ensembl"/>
        </authorList>
    </citation>
    <scope>IDENTIFICATION</scope>
</reference>
<dbReference type="GO" id="GO:0003007">
    <property type="term" value="P:heart morphogenesis"/>
    <property type="evidence" value="ECO:0007669"/>
    <property type="project" value="Ensembl"/>
</dbReference>
<name>A0A3Q1EJQ7_9TELE</name>
<dbReference type="FunFam" id="1.10.10.60:FF:000312">
    <property type="entry name" value="Mix-type homeobox gene 1"/>
    <property type="match status" value="1"/>
</dbReference>
<keyword evidence="5 7" id="KW-0371">Homeobox</keyword>
<dbReference type="OrthoDB" id="6159439at2759"/>
<keyword evidence="12" id="KW-1185">Reference proteome</keyword>
<dbReference type="Pfam" id="PF00046">
    <property type="entry name" value="Homeodomain"/>
    <property type="match status" value="1"/>
</dbReference>
<dbReference type="RefSeq" id="XP_022062714.1">
    <property type="nucleotide sequence ID" value="XM_022207022.2"/>
</dbReference>
<evidence type="ECO:0000256" key="6">
    <source>
        <dbReference type="ARBA" id="ARBA00023242"/>
    </source>
</evidence>
<evidence type="ECO:0000256" key="3">
    <source>
        <dbReference type="ARBA" id="ARBA00022473"/>
    </source>
</evidence>
<dbReference type="GO" id="GO:0001228">
    <property type="term" value="F:DNA-binding transcription activator activity, RNA polymerase II-specific"/>
    <property type="evidence" value="ECO:0007669"/>
    <property type="project" value="Ensembl"/>
</dbReference>
<evidence type="ECO:0000256" key="9">
    <source>
        <dbReference type="SAM" id="MobiDB-lite"/>
    </source>
</evidence>
<accession>A0A3Q1EJQ7</accession>
<dbReference type="Gene3D" id="1.10.10.60">
    <property type="entry name" value="Homeodomain-like"/>
    <property type="match status" value="1"/>
</dbReference>
<dbReference type="Ensembl" id="ENSAPOT00000009605.1">
    <property type="protein sequence ID" value="ENSAPOP00000004701.1"/>
    <property type="gene ID" value="ENSAPOG00000006298.1"/>
</dbReference>
<comment type="subcellular location">
    <subcellularLocation>
        <location evidence="1 7 8">Nucleus</location>
    </subcellularLocation>
</comment>
<dbReference type="GO" id="GO:0040037">
    <property type="term" value="P:negative regulation of fibroblast growth factor receptor signaling pathway"/>
    <property type="evidence" value="ECO:0007669"/>
    <property type="project" value="Ensembl"/>
</dbReference>
<dbReference type="CDD" id="cd00086">
    <property type="entry name" value="homeodomain"/>
    <property type="match status" value="1"/>
</dbReference>
<dbReference type="GeneID" id="110959989"/>
<evidence type="ECO:0000259" key="10">
    <source>
        <dbReference type="PROSITE" id="PS50071"/>
    </source>
</evidence>
<dbReference type="AlphaFoldDB" id="A0A3Q1EJQ7"/>
<comment type="similarity">
    <text evidence="2">Belongs to the paired homeobox family.</text>
</comment>
<dbReference type="SUPFAM" id="SSF46689">
    <property type="entry name" value="Homeodomain-like"/>
    <property type="match status" value="1"/>
</dbReference>
<dbReference type="InterPro" id="IPR009057">
    <property type="entry name" value="Homeodomain-like_sf"/>
</dbReference>
<dbReference type="InParanoid" id="A0A3Q1EJQ7"/>
<dbReference type="GO" id="GO:0002244">
    <property type="term" value="P:hematopoietic progenitor cell differentiation"/>
    <property type="evidence" value="ECO:0007669"/>
    <property type="project" value="InterPro"/>
</dbReference>
<dbReference type="GO" id="GO:0001706">
    <property type="term" value="P:endoderm formation"/>
    <property type="evidence" value="ECO:0007669"/>
    <property type="project" value="Ensembl"/>
</dbReference>
<dbReference type="GO" id="GO:0035050">
    <property type="term" value="P:embryonic heart tube development"/>
    <property type="evidence" value="ECO:0007669"/>
    <property type="project" value="Ensembl"/>
</dbReference>
<dbReference type="GO" id="GO:0009880">
    <property type="term" value="P:embryonic pattern specification"/>
    <property type="evidence" value="ECO:0007669"/>
    <property type="project" value="Ensembl"/>
</dbReference>
<feature type="domain" description="Homeobox" evidence="10">
    <location>
        <begin position="54"/>
        <end position="114"/>
    </location>
</feature>
<keyword evidence="4 7" id="KW-0238">DNA-binding</keyword>
<dbReference type="CTD" id="83881"/>
<reference evidence="11" key="1">
    <citation type="submission" date="2025-08" db="UniProtKB">
        <authorList>
            <consortium name="Ensembl"/>
        </authorList>
    </citation>
    <scope>IDENTIFICATION</scope>
</reference>
<dbReference type="PANTHER" id="PTHR47656">
    <property type="entry name" value="HOMEOBOX PROTEIN MIXL"/>
    <property type="match status" value="1"/>
</dbReference>
<dbReference type="GeneTree" id="ENSGT00940000162190"/>
<evidence type="ECO:0000313" key="12">
    <source>
        <dbReference type="Proteomes" id="UP000257200"/>
    </source>
</evidence>
<keyword evidence="6 7" id="KW-0539">Nucleus</keyword>
<dbReference type="InterPro" id="IPR042917">
    <property type="entry name" value="MIXL1"/>
</dbReference>